<dbReference type="EMBL" id="JACEIK010000022">
    <property type="protein sequence ID" value="MCD7446866.1"/>
    <property type="molecule type" value="Genomic_DNA"/>
</dbReference>
<feature type="compositionally biased region" description="Polar residues" evidence="1">
    <location>
        <begin position="62"/>
        <end position="75"/>
    </location>
</feature>
<evidence type="ECO:0000313" key="3">
    <source>
        <dbReference type="Proteomes" id="UP000823775"/>
    </source>
</evidence>
<sequence>SQVHGLSCSRTEWPDITDRVCGGSFAPAEPSGPRPQLGRGQGRGEDSNPDYAYRHPRIFALDSQQVTESPAGNTS</sequence>
<organism evidence="2 3">
    <name type="scientific">Datura stramonium</name>
    <name type="common">Jimsonweed</name>
    <name type="synonym">Common thornapple</name>
    <dbReference type="NCBI Taxonomy" id="4076"/>
    <lineage>
        <taxon>Eukaryota</taxon>
        <taxon>Viridiplantae</taxon>
        <taxon>Streptophyta</taxon>
        <taxon>Embryophyta</taxon>
        <taxon>Tracheophyta</taxon>
        <taxon>Spermatophyta</taxon>
        <taxon>Magnoliopsida</taxon>
        <taxon>eudicotyledons</taxon>
        <taxon>Gunneridae</taxon>
        <taxon>Pentapetalae</taxon>
        <taxon>asterids</taxon>
        <taxon>lamiids</taxon>
        <taxon>Solanales</taxon>
        <taxon>Solanaceae</taxon>
        <taxon>Solanoideae</taxon>
        <taxon>Datureae</taxon>
        <taxon>Datura</taxon>
    </lineage>
</organism>
<comment type="caution">
    <text evidence="2">The sequence shown here is derived from an EMBL/GenBank/DDBJ whole genome shotgun (WGS) entry which is preliminary data.</text>
</comment>
<feature type="compositionally biased region" description="Polar residues" evidence="1">
    <location>
        <begin position="1"/>
        <end position="10"/>
    </location>
</feature>
<evidence type="ECO:0000256" key="1">
    <source>
        <dbReference type="SAM" id="MobiDB-lite"/>
    </source>
</evidence>
<proteinExistence type="predicted"/>
<keyword evidence="3" id="KW-1185">Reference proteome</keyword>
<feature type="non-terminal residue" evidence="2">
    <location>
        <position position="1"/>
    </location>
</feature>
<reference evidence="2 3" key="1">
    <citation type="journal article" date="2021" name="BMC Genomics">
        <title>Datura genome reveals duplications of psychoactive alkaloid biosynthetic genes and high mutation rate following tissue culture.</title>
        <authorList>
            <person name="Rajewski A."/>
            <person name="Carter-House D."/>
            <person name="Stajich J."/>
            <person name="Litt A."/>
        </authorList>
    </citation>
    <scope>NUCLEOTIDE SEQUENCE [LARGE SCALE GENOMIC DNA]</scope>
    <source>
        <strain evidence="2">AR-01</strain>
    </source>
</reference>
<dbReference type="Proteomes" id="UP000823775">
    <property type="component" value="Unassembled WGS sequence"/>
</dbReference>
<accession>A0ABS8RJB3</accession>
<gene>
    <name evidence="2" type="ORF">HAX54_017928</name>
</gene>
<feature type="region of interest" description="Disordered" evidence="1">
    <location>
        <begin position="1"/>
        <end position="75"/>
    </location>
</feature>
<name>A0ABS8RJB3_DATST</name>
<evidence type="ECO:0000313" key="2">
    <source>
        <dbReference type="EMBL" id="MCD7446866.1"/>
    </source>
</evidence>
<protein>
    <submittedName>
        <fullName evidence="2">Uncharacterized protein</fullName>
    </submittedName>
</protein>
<feature type="non-terminal residue" evidence="2">
    <location>
        <position position="75"/>
    </location>
</feature>